<protein>
    <submittedName>
        <fullName evidence="1">Uncharacterized protein</fullName>
    </submittedName>
</protein>
<accession>A0A0L6UD47</accession>
<name>A0A0L6UD47_9BASI</name>
<comment type="caution">
    <text evidence="1">The sequence shown here is derived from an EMBL/GenBank/DDBJ whole genome shotgun (WGS) entry which is preliminary data.</text>
</comment>
<dbReference type="OrthoDB" id="3239894at2759"/>
<dbReference type="VEuPathDB" id="FungiDB:VP01_723g2"/>
<dbReference type="Proteomes" id="UP000037035">
    <property type="component" value="Unassembled WGS sequence"/>
</dbReference>
<organism evidence="1 2">
    <name type="scientific">Puccinia sorghi</name>
    <dbReference type="NCBI Taxonomy" id="27349"/>
    <lineage>
        <taxon>Eukaryota</taxon>
        <taxon>Fungi</taxon>
        <taxon>Dikarya</taxon>
        <taxon>Basidiomycota</taxon>
        <taxon>Pucciniomycotina</taxon>
        <taxon>Pucciniomycetes</taxon>
        <taxon>Pucciniales</taxon>
        <taxon>Pucciniaceae</taxon>
        <taxon>Puccinia</taxon>
    </lineage>
</organism>
<evidence type="ECO:0000313" key="2">
    <source>
        <dbReference type="Proteomes" id="UP000037035"/>
    </source>
</evidence>
<dbReference type="AlphaFoldDB" id="A0A0L6UD47"/>
<sequence length="350" mass="40907">MLCTWPLLFAHECNQRETQVQALFKNLALGIMKDWYKGVLQHHWHVLIDWSWCTMTDWKILKTMMQRTQSLAYLQTWVTQNMASKWYSMFSTYLPLSLIDFFIKNIAHSLRRTCCTLKHLKSFLICQSFSQSSLCTSSSLKTVVVGSSLKCIQVLRQTNQWDVATDEYQWNCCLTEILFSGQIEWTVMQEFCQIQRFQFQTSALLLQKEHFALSIQPKQKKLNYEDGSLKHYQDGPHLDDANIFLYITKSKPNWLVAYLKDGKSNCVWVTHIYRLLELLVAIEKLDNPFCWNGSEPSKSFQRTLGDLGINLVCKGSEHLPAWIFKNHQPLVALQKIPHNLYLLLYSATVQ</sequence>
<evidence type="ECO:0000313" key="1">
    <source>
        <dbReference type="EMBL" id="KNZ46463.1"/>
    </source>
</evidence>
<keyword evidence="2" id="KW-1185">Reference proteome</keyword>
<reference evidence="1 2" key="1">
    <citation type="submission" date="2015-08" db="EMBL/GenBank/DDBJ databases">
        <title>Next Generation Sequencing and Analysis of the Genome of Puccinia sorghi L Schw, the Causal Agent of Maize Common Rust.</title>
        <authorList>
            <person name="Rochi L."/>
            <person name="Burguener G."/>
            <person name="Darino M."/>
            <person name="Turjanski A."/>
            <person name="Kreff E."/>
            <person name="Dieguez M.J."/>
            <person name="Sacco F."/>
        </authorList>
    </citation>
    <scope>NUCLEOTIDE SEQUENCE [LARGE SCALE GENOMIC DNA]</scope>
    <source>
        <strain evidence="1 2">RO10H11247</strain>
    </source>
</reference>
<gene>
    <name evidence="1" type="ORF">VP01_723g2</name>
</gene>
<proteinExistence type="predicted"/>
<dbReference type="EMBL" id="LAVV01012650">
    <property type="protein sequence ID" value="KNZ46463.1"/>
    <property type="molecule type" value="Genomic_DNA"/>
</dbReference>